<dbReference type="PANTHER" id="PTHR42792:SF1">
    <property type="entry name" value="FLAGELLAR HOOK-ASSOCIATED PROTEIN 3"/>
    <property type="match status" value="1"/>
</dbReference>
<dbReference type="AlphaFoldDB" id="A0A383AQ41"/>
<evidence type="ECO:0000313" key="2">
    <source>
        <dbReference type="EMBL" id="SVE09691.1"/>
    </source>
</evidence>
<feature type="non-terminal residue" evidence="2">
    <location>
        <position position="250"/>
    </location>
</feature>
<feature type="domain" description="Flagellin N-terminal" evidence="1">
    <location>
        <begin position="1"/>
        <end position="49"/>
    </location>
</feature>
<dbReference type="PANTHER" id="PTHR42792">
    <property type="entry name" value="FLAGELLIN"/>
    <property type="match status" value="1"/>
</dbReference>
<evidence type="ECO:0000259" key="1">
    <source>
        <dbReference type="Pfam" id="PF00669"/>
    </source>
</evidence>
<feature type="non-terminal residue" evidence="2">
    <location>
        <position position="1"/>
    </location>
</feature>
<dbReference type="Gene3D" id="1.20.1330.10">
    <property type="entry name" value="f41 fragment of flagellin, N-terminal domain"/>
    <property type="match status" value="1"/>
</dbReference>
<dbReference type="SUPFAM" id="SSF64518">
    <property type="entry name" value="Phase 1 flagellin"/>
    <property type="match status" value="1"/>
</dbReference>
<organism evidence="2">
    <name type="scientific">marine metagenome</name>
    <dbReference type="NCBI Taxonomy" id="408172"/>
    <lineage>
        <taxon>unclassified sequences</taxon>
        <taxon>metagenomes</taxon>
        <taxon>ecological metagenomes</taxon>
    </lineage>
</organism>
<sequence>ELAIQAANDSFSSSDRDIIAIEVESLRDELLAIANTRDVEGNFIFSGSKSDTKPFLMDESTGVVQYAGDNRRLFTAVSDSRVLESNTDGTQVFQPVNRTSTTFDLKDIKAAGNYNFRVGDSVIEFKVASPLSATEIKASIESALASSAISSSVTAELVNGLPNVQLVLTGQAGVALSGVDVTQSDGDSTPVNVTINATSTDGVDFFKMLADFHNGLATDTRSDIGRAISELTSAQQDIAMSLGSVGSKLN</sequence>
<dbReference type="GO" id="GO:0009288">
    <property type="term" value="C:bacterial-type flagellum"/>
    <property type="evidence" value="ECO:0007669"/>
    <property type="project" value="InterPro"/>
</dbReference>
<proteinExistence type="predicted"/>
<accession>A0A383AQ41</accession>
<dbReference type="Pfam" id="PF00669">
    <property type="entry name" value="Flagellin_N"/>
    <property type="match status" value="1"/>
</dbReference>
<reference evidence="2" key="1">
    <citation type="submission" date="2018-05" db="EMBL/GenBank/DDBJ databases">
        <authorList>
            <person name="Lanie J.A."/>
            <person name="Ng W.-L."/>
            <person name="Kazmierczak K.M."/>
            <person name="Andrzejewski T.M."/>
            <person name="Davidsen T.M."/>
            <person name="Wayne K.J."/>
            <person name="Tettelin H."/>
            <person name="Glass J.I."/>
            <person name="Rusch D."/>
            <person name="Podicherti R."/>
            <person name="Tsui H.-C.T."/>
            <person name="Winkler M.E."/>
        </authorList>
    </citation>
    <scope>NUCLEOTIDE SEQUENCE</scope>
</reference>
<name>A0A383AQ41_9ZZZZ</name>
<protein>
    <recommendedName>
        <fullName evidence="1">Flagellin N-terminal domain-containing protein</fullName>
    </recommendedName>
</protein>
<dbReference type="InterPro" id="IPR001029">
    <property type="entry name" value="Flagellin_N"/>
</dbReference>
<gene>
    <name evidence="2" type="ORF">METZ01_LOCUS462545</name>
</gene>
<dbReference type="EMBL" id="UINC01193872">
    <property type="protein sequence ID" value="SVE09691.1"/>
    <property type="molecule type" value="Genomic_DNA"/>
</dbReference>
<dbReference type="GO" id="GO:0005198">
    <property type="term" value="F:structural molecule activity"/>
    <property type="evidence" value="ECO:0007669"/>
    <property type="project" value="InterPro"/>
</dbReference>
<dbReference type="InterPro" id="IPR001492">
    <property type="entry name" value="Flagellin"/>
</dbReference>